<sequence length="149" mass="17227">MFVEPTVENVIKYLGTLDPETQPVWGKMSAQRMIEHLTDTVQIATGKNPQDQIVPDEKLPGMLRFLASDKEMAKDIQVPFAKEGEALRHSEIELALDELIEELIYFEELYAAQEGLTQIHPYYGPLDYEQWTRLNSKHLTHHFKQFGLL</sequence>
<dbReference type="Gene3D" id="1.20.120.450">
    <property type="entry name" value="dinb family like domain"/>
    <property type="match status" value="1"/>
</dbReference>
<organism evidence="1 2">
    <name type="scientific">Lishizhenia tianjinensis</name>
    <dbReference type="NCBI Taxonomy" id="477690"/>
    <lineage>
        <taxon>Bacteria</taxon>
        <taxon>Pseudomonadati</taxon>
        <taxon>Bacteroidota</taxon>
        <taxon>Flavobacteriia</taxon>
        <taxon>Flavobacteriales</taxon>
        <taxon>Crocinitomicaceae</taxon>
        <taxon>Lishizhenia</taxon>
    </lineage>
</organism>
<dbReference type="RefSeq" id="WP_090249167.1">
    <property type="nucleotide sequence ID" value="NZ_FPAS01000003.1"/>
</dbReference>
<dbReference type="STRING" id="477690.SAMN05216474_2094"/>
<dbReference type="InterPro" id="IPR034660">
    <property type="entry name" value="DinB/YfiT-like"/>
</dbReference>
<dbReference type="EMBL" id="FPAS01000003">
    <property type="protein sequence ID" value="SFT74356.1"/>
    <property type="molecule type" value="Genomic_DNA"/>
</dbReference>
<dbReference type="InterPro" id="IPR011463">
    <property type="entry name" value="DUF1569"/>
</dbReference>
<gene>
    <name evidence="1" type="ORF">SAMN05216474_2094</name>
</gene>
<accession>A0A1I7AHD2</accession>
<dbReference type="OrthoDB" id="9801625at2"/>
<keyword evidence="2" id="KW-1185">Reference proteome</keyword>
<protein>
    <submittedName>
        <fullName evidence="1">Hydroxymethylglutaryl-CoA reductase</fullName>
    </submittedName>
</protein>
<evidence type="ECO:0000313" key="1">
    <source>
        <dbReference type="EMBL" id="SFT74356.1"/>
    </source>
</evidence>
<evidence type="ECO:0000313" key="2">
    <source>
        <dbReference type="Proteomes" id="UP000236454"/>
    </source>
</evidence>
<dbReference type="Pfam" id="PF07606">
    <property type="entry name" value="DUF1569"/>
    <property type="match status" value="1"/>
</dbReference>
<dbReference type="AlphaFoldDB" id="A0A1I7AHD2"/>
<dbReference type="Proteomes" id="UP000236454">
    <property type="component" value="Unassembled WGS sequence"/>
</dbReference>
<proteinExistence type="predicted"/>
<reference evidence="1 2" key="1">
    <citation type="submission" date="2016-10" db="EMBL/GenBank/DDBJ databases">
        <authorList>
            <person name="de Groot N.N."/>
        </authorList>
    </citation>
    <scope>NUCLEOTIDE SEQUENCE [LARGE SCALE GENOMIC DNA]</scope>
    <source>
        <strain evidence="1 2">CGMCC 1.7005</strain>
    </source>
</reference>
<name>A0A1I7AHD2_9FLAO</name>